<dbReference type="EC" id="2.3.1.-" evidence="5"/>
<organism evidence="5">
    <name type="scientific">bioreactor metagenome</name>
    <dbReference type="NCBI Taxonomy" id="1076179"/>
    <lineage>
        <taxon>unclassified sequences</taxon>
        <taxon>metagenomes</taxon>
        <taxon>ecological metagenomes</taxon>
    </lineage>
</organism>
<evidence type="ECO:0000256" key="1">
    <source>
        <dbReference type="ARBA" id="ARBA00008655"/>
    </source>
</evidence>
<gene>
    <name evidence="5" type="primary">plsC_14</name>
    <name evidence="5" type="ORF">SDC9_101277</name>
</gene>
<dbReference type="EMBL" id="VSSQ01014830">
    <property type="protein sequence ID" value="MPM54499.1"/>
    <property type="molecule type" value="Genomic_DNA"/>
</dbReference>
<name>A0A645AMV8_9ZZZZ</name>
<dbReference type="GO" id="GO:0006654">
    <property type="term" value="P:phosphatidic acid biosynthetic process"/>
    <property type="evidence" value="ECO:0007669"/>
    <property type="project" value="TreeGrafter"/>
</dbReference>
<evidence type="ECO:0000256" key="2">
    <source>
        <dbReference type="ARBA" id="ARBA00022679"/>
    </source>
</evidence>
<reference evidence="5" key="1">
    <citation type="submission" date="2019-08" db="EMBL/GenBank/DDBJ databases">
        <authorList>
            <person name="Kucharzyk K."/>
            <person name="Murdoch R.W."/>
            <person name="Higgins S."/>
            <person name="Loffler F."/>
        </authorList>
    </citation>
    <scope>NUCLEOTIDE SEQUENCE</scope>
</reference>
<dbReference type="CDD" id="cd07989">
    <property type="entry name" value="LPLAT_AGPAT-like"/>
    <property type="match status" value="1"/>
</dbReference>
<sequence>MTYYRFLLNLVGVVLRVFWNPEYLGREHIPSKGAVIVCSNHVNAMDPFLVAFGFQREISYLAKEELFRHAMLRHFLIRTGMIPVKRGQSDRQAIRTVIQRLEEQRMIGIFPEGTRSNNDELLDFHDGAVYFALKTGATLLPAAIVGDYKKGKRMRVVYGQGIPVAKSERTDRDQMHQITLQLAEEIKRLKGVPHGD</sequence>
<dbReference type="PANTHER" id="PTHR10434:SF11">
    <property type="entry name" value="1-ACYL-SN-GLYCEROL-3-PHOSPHATE ACYLTRANSFERASE"/>
    <property type="match status" value="1"/>
</dbReference>
<dbReference type="GO" id="GO:0003841">
    <property type="term" value="F:1-acylglycerol-3-phosphate O-acyltransferase activity"/>
    <property type="evidence" value="ECO:0007669"/>
    <property type="project" value="InterPro"/>
</dbReference>
<dbReference type="InterPro" id="IPR004552">
    <property type="entry name" value="AGP_acyltrans"/>
</dbReference>
<keyword evidence="3 5" id="KW-0012">Acyltransferase</keyword>
<dbReference type="AlphaFoldDB" id="A0A645AMV8"/>
<evidence type="ECO:0000259" key="4">
    <source>
        <dbReference type="SMART" id="SM00563"/>
    </source>
</evidence>
<evidence type="ECO:0000256" key="3">
    <source>
        <dbReference type="ARBA" id="ARBA00023315"/>
    </source>
</evidence>
<evidence type="ECO:0000313" key="5">
    <source>
        <dbReference type="EMBL" id="MPM54499.1"/>
    </source>
</evidence>
<comment type="similarity">
    <text evidence="1">Belongs to the 1-acyl-sn-glycerol-3-phosphate acyltransferase family.</text>
</comment>
<dbReference type="Pfam" id="PF01553">
    <property type="entry name" value="Acyltransferase"/>
    <property type="match status" value="1"/>
</dbReference>
<keyword evidence="2 5" id="KW-0808">Transferase</keyword>
<dbReference type="GO" id="GO:0016020">
    <property type="term" value="C:membrane"/>
    <property type="evidence" value="ECO:0007669"/>
    <property type="project" value="InterPro"/>
</dbReference>
<dbReference type="SMART" id="SM00563">
    <property type="entry name" value="PlsC"/>
    <property type="match status" value="1"/>
</dbReference>
<protein>
    <submittedName>
        <fullName evidence="5">1-acyl-sn-glycerol-3-phosphate acyltransferase</fullName>
        <ecNumber evidence="5">2.3.1.-</ecNumber>
    </submittedName>
</protein>
<comment type="caution">
    <text evidence="5">The sequence shown here is derived from an EMBL/GenBank/DDBJ whole genome shotgun (WGS) entry which is preliminary data.</text>
</comment>
<dbReference type="InterPro" id="IPR002123">
    <property type="entry name" value="Plipid/glycerol_acylTrfase"/>
</dbReference>
<dbReference type="SUPFAM" id="SSF69593">
    <property type="entry name" value="Glycerol-3-phosphate (1)-acyltransferase"/>
    <property type="match status" value="1"/>
</dbReference>
<dbReference type="PANTHER" id="PTHR10434">
    <property type="entry name" value="1-ACYL-SN-GLYCEROL-3-PHOSPHATE ACYLTRANSFERASE"/>
    <property type="match status" value="1"/>
</dbReference>
<feature type="domain" description="Phospholipid/glycerol acyltransferase" evidence="4">
    <location>
        <begin position="35"/>
        <end position="147"/>
    </location>
</feature>
<dbReference type="NCBIfam" id="TIGR00530">
    <property type="entry name" value="AGP_acyltrn"/>
    <property type="match status" value="1"/>
</dbReference>
<accession>A0A645AMV8</accession>
<proteinExistence type="inferred from homology"/>